<dbReference type="InterPro" id="IPR007685">
    <property type="entry name" value="RelA_SpoT"/>
</dbReference>
<dbReference type="OrthoDB" id="4719016at2759"/>
<proteinExistence type="predicted"/>
<dbReference type="Gene3D" id="3.30.460.10">
    <property type="entry name" value="Beta Polymerase, domain 2"/>
    <property type="match status" value="1"/>
</dbReference>
<dbReference type="EMBL" id="MU032351">
    <property type="protein sequence ID" value="KAF3762021.1"/>
    <property type="molecule type" value="Genomic_DNA"/>
</dbReference>
<sequence length="805" mass="92260">MTTLQGMTQEDQVFEQCLRDFKREFYSRESRLDAHMKEAKRIIESGRGNIPGLSKGFNVRHFPISARRKEDNKALRTLRRRQKERVQLKTLRARVMARRVETGQHDAWESYCRRWNMEDKINEVIPFTDMDEDCRIDAMFDAMPDLAGLRISLYFPGDVDKVIVFLKDNFEIVQGPSRKGGLSRQFQTIRKLVEQEENTNIPTGPEQGALMNGANQDHSWQSTFAGYKATHVIVRMKEGYHFDDFTRGDKPTNIEIQIGSIIMHAWSDIEHDILYKPSEGETVSDDVTRMLDLINGIVITGEVALQQLGAVAASEANAREQERKKEAQDFTYLPVWLDNYFADKPNTKHFKRDYEWSGTRCLHLLLKASNNHNFGRLEQLLNSMEDVTPDASLPLRIQALLGADQWPIEHTNLWTKHNDSALQLAWTARYWVTCLNHTATMALFLGRQSLITQYLPSRSNEFLSEFGKAKNTLPTFAEYLDILHPRYPHYKRDLSRTMMIIDFCQYLLKSIIPTDTITDQIHYNALHITKAGYVARPRLSDEEERNLSEDTVVVSFLLKWLTPEPSVFVGLAISEVDPDLKCGSNESTSQLFFVPQSSADDDFTWKATKARQMGLFDVNMVTFDMNSSLKFGVRNAIWTQHICELLGADLTNVQALNDLVYAEKGLALAGPRQSTDWATIWPLKGITLSLGTVEKDRVAEFLDVSRRLGVKGPLANRVLATQVKALQTTDTGQLEVFRKLAQRLKVEDLKEQEDLAKLFPWMCSLNEQDVMEKWESAKMLGIYDSEELQERLKSHVLEGLEGIVE</sequence>
<dbReference type="InterPro" id="IPR043519">
    <property type="entry name" value="NT_sf"/>
</dbReference>
<dbReference type="SUPFAM" id="SSF81301">
    <property type="entry name" value="Nucleotidyltransferase"/>
    <property type="match status" value="1"/>
</dbReference>
<protein>
    <recommendedName>
        <fullName evidence="1">RelA/SpoT domain-containing protein</fullName>
    </recommendedName>
</protein>
<dbReference type="PANTHER" id="PTHR41773">
    <property type="entry name" value="GTP PYROPHOSPHATASE-RELATED"/>
    <property type="match status" value="1"/>
</dbReference>
<dbReference type="GO" id="GO:0015969">
    <property type="term" value="P:guanosine tetraphosphate metabolic process"/>
    <property type="evidence" value="ECO:0007669"/>
    <property type="project" value="InterPro"/>
</dbReference>
<comment type="caution">
    <text evidence="2">The sequence shown here is derived from an EMBL/GenBank/DDBJ whole genome shotgun (WGS) entry which is preliminary data.</text>
</comment>
<reference evidence="2" key="1">
    <citation type="journal article" date="2020" name="Phytopathology">
        <title>Genome sequence of the chestnut blight fungus Cryphonectria parasitica EP155: A fundamental resource for an archetypical invasive plant pathogen.</title>
        <authorList>
            <person name="Crouch J.A."/>
            <person name="Dawe A."/>
            <person name="Aerts A."/>
            <person name="Barry K."/>
            <person name="Churchill A.C.L."/>
            <person name="Grimwood J."/>
            <person name="Hillman B."/>
            <person name="Milgroom M.G."/>
            <person name="Pangilinan J."/>
            <person name="Smith M."/>
            <person name="Salamov A."/>
            <person name="Schmutz J."/>
            <person name="Yadav J."/>
            <person name="Grigoriev I.V."/>
            <person name="Nuss D."/>
        </authorList>
    </citation>
    <scope>NUCLEOTIDE SEQUENCE</scope>
    <source>
        <strain evidence="2">EP155</strain>
    </source>
</reference>
<evidence type="ECO:0000313" key="3">
    <source>
        <dbReference type="Proteomes" id="UP000803844"/>
    </source>
</evidence>
<keyword evidence="3" id="KW-1185">Reference proteome</keyword>
<dbReference type="Pfam" id="PF04607">
    <property type="entry name" value="RelA_SpoT"/>
    <property type="match status" value="1"/>
</dbReference>
<dbReference type="Proteomes" id="UP000803844">
    <property type="component" value="Unassembled WGS sequence"/>
</dbReference>
<dbReference type="AlphaFoldDB" id="A0A9P5CLH4"/>
<gene>
    <name evidence="2" type="ORF">M406DRAFT_74939</name>
</gene>
<feature type="domain" description="RelA/SpoT" evidence="1">
    <location>
        <begin position="110"/>
        <end position="281"/>
    </location>
</feature>
<accession>A0A9P5CLH4</accession>
<evidence type="ECO:0000313" key="2">
    <source>
        <dbReference type="EMBL" id="KAF3762021.1"/>
    </source>
</evidence>
<evidence type="ECO:0000259" key="1">
    <source>
        <dbReference type="SMART" id="SM00954"/>
    </source>
</evidence>
<dbReference type="RefSeq" id="XP_040773000.1">
    <property type="nucleotide sequence ID" value="XM_040925783.1"/>
</dbReference>
<organism evidence="2 3">
    <name type="scientific">Cryphonectria parasitica (strain ATCC 38755 / EP155)</name>
    <dbReference type="NCBI Taxonomy" id="660469"/>
    <lineage>
        <taxon>Eukaryota</taxon>
        <taxon>Fungi</taxon>
        <taxon>Dikarya</taxon>
        <taxon>Ascomycota</taxon>
        <taxon>Pezizomycotina</taxon>
        <taxon>Sordariomycetes</taxon>
        <taxon>Sordariomycetidae</taxon>
        <taxon>Diaporthales</taxon>
        <taxon>Cryphonectriaceae</taxon>
        <taxon>Cryphonectria-Endothia species complex</taxon>
        <taxon>Cryphonectria</taxon>
    </lineage>
</organism>
<dbReference type="GeneID" id="63842912"/>
<dbReference type="PANTHER" id="PTHR41773:SF1">
    <property type="entry name" value="RELA_SPOT DOMAIN-CONTAINING PROTEIN"/>
    <property type="match status" value="1"/>
</dbReference>
<name>A0A9P5CLH4_CRYP1</name>
<dbReference type="SMART" id="SM00954">
    <property type="entry name" value="RelA_SpoT"/>
    <property type="match status" value="1"/>
</dbReference>